<keyword evidence="3 7" id="KW-0378">Hydrolase</keyword>
<evidence type="ECO:0000256" key="2">
    <source>
        <dbReference type="ARBA" id="ARBA00013064"/>
    </source>
</evidence>
<organism evidence="7 8">
    <name type="scientific">Lentibacillus kimchii</name>
    <dbReference type="NCBI Taxonomy" id="1542911"/>
    <lineage>
        <taxon>Bacteria</taxon>
        <taxon>Bacillati</taxon>
        <taxon>Bacillota</taxon>
        <taxon>Bacilli</taxon>
        <taxon>Bacillales</taxon>
        <taxon>Bacillaceae</taxon>
        <taxon>Lentibacillus</taxon>
    </lineage>
</organism>
<protein>
    <recommendedName>
        <fullName evidence="2">protein-tyrosine-phosphatase</fullName>
        <ecNumber evidence="2">3.1.3.48</ecNumber>
    </recommendedName>
</protein>
<evidence type="ECO:0000256" key="3">
    <source>
        <dbReference type="ARBA" id="ARBA00022801"/>
    </source>
</evidence>
<dbReference type="Proteomes" id="UP001596620">
    <property type="component" value="Unassembled WGS sequence"/>
</dbReference>
<gene>
    <name evidence="7" type="ORF">ACFQU8_01875</name>
</gene>
<dbReference type="SMART" id="SM00226">
    <property type="entry name" value="LMWPc"/>
    <property type="match status" value="1"/>
</dbReference>
<dbReference type="CDD" id="cd16343">
    <property type="entry name" value="LMWPTP"/>
    <property type="match status" value="1"/>
</dbReference>
<dbReference type="InterPro" id="IPR036196">
    <property type="entry name" value="Ptyr_pPase_sf"/>
</dbReference>
<keyword evidence="4" id="KW-0904">Protein phosphatase</keyword>
<dbReference type="PRINTS" id="PR00719">
    <property type="entry name" value="LMWPTPASE"/>
</dbReference>
<name>A0ABW2UPY9_9BACI</name>
<dbReference type="PANTHER" id="PTHR11717:SF7">
    <property type="entry name" value="LOW MOLECULAR WEIGHT PHOSPHOTYROSINE PROTEIN PHOSPHATASE"/>
    <property type="match status" value="1"/>
</dbReference>
<keyword evidence="8" id="KW-1185">Reference proteome</keyword>
<dbReference type="RefSeq" id="WP_382357467.1">
    <property type="nucleotide sequence ID" value="NZ_JBHTGR010000002.1"/>
</dbReference>
<dbReference type="Gene3D" id="3.40.50.2300">
    <property type="match status" value="1"/>
</dbReference>
<dbReference type="EC" id="3.1.3.48" evidence="2"/>
<dbReference type="EMBL" id="JBHTGR010000002">
    <property type="protein sequence ID" value="MFC7745992.1"/>
    <property type="molecule type" value="Genomic_DNA"/>
</dbReference>
<evidence type="ECO:0000313" key="7">
    <source>
        <dbReference type="EMBL" id="MFC7745992.1"/>
    </source>
</evidence>
<comment type="similarity">
    <text evidence="1">Belongs to the low molecular weight phosphotyrosine protein phosphatase family.</text>
</comment>
<accession>A0ABW2UPY9</accession>
<dbReference type="SUPFAM" id="SSF52788">
    <property type="entry name" value="Phosphotyrosine protein phosphatases I"/>
    <property type="match status" value="1"/>
</dbReference>
<evidence type="ECO:0000259" key="6">
    <source>
        <dbReference type="SMART" id="SM00226"/>
    </source>
</evidence>
<feature type="domain" description="Phosphotyrosine protein phosphatase I" evidence="6">
    <location>
        <begin position="2"/>
        <end position="149"/>
    </location>
</feature>
<dbReference type="GO" id="GO:0004725">
    <property type="term" value="F:protein tyrosine phosphatase activity"/>
    <property type="evidence" value="ECO:0007669"/>
    <property type="project" value="UniProtKB-EC"/>
</dbReference>
<dbReference type="InterPro" id="IPR017867">
    <property type="entry name" value="Tyr_phospatase_low_mol_wt"/>
</dbReference>
<dbReference type="Pfam" id="PF01451">
    <property type="entry name" value="LMWPc"/>
    <property type="match status" value="1"/>
</dbReference>
<dbReference type="InterPro" id="IPR023485">
    <property type="entry name" value="Ptyr_pPase"/>
</dbReference>
<evidence type="ECO:0000256" key="4">
    <source>
        <dbReference type="ARBA" id="ARBA00022912"/>
    </source>
</evidence>
<reference evidence="8" key="1">
    <citation type="journal article" date="2019" name="Int. J. Syst. Evol. Microbiol.">
        <title>The Global Catalogue of Microorganisms (GCM) 10K type strain sequencing project: providing services to taxonomists for standard genome sequencing and annotation.</title>
        <authorList>
            <consortium name="The Broad Institute Genomics Platform"/>
            <consortium name="The Broad Institute Genome Sequencing Center for Infectious Disease"/>
            <person name="Wu L."/>
            <person name="Ma J."/>
        </authorList>
    </citation>
    <scope>NUCLEOTIDE SEQUENCE [LARGE SCALE GENOMIC DNA]</scope>
    <source>
        <strain evidence="8">JCM 30234</strain>
    </source>
</reference>
<proteinExistence type="inferred from homology"/>
<comment type="catalytic activity">
    <reaction evidence="5">
        <text>O-phospho-L-tyrosyl-[protein] + H2O = L-tyrosyl-[protein] + phosphate</text>
        <dbReference type="Rhea" id="RHEA:10684"/>
        <dbReference type="Rhea" id="RHEA-COMP:10136"/>
        <dbReference type="Rhea" id="RHEA-COMP:20101"/>
        <dbReference type="ChEBI" id="CHEBI:15377"/>
        <dbReference type="ChEBI" id="CHEBI:43474"/>
        <dbReference type="ChEBI" id="CHEBI:46858"/>
        <dbReference type="ChEBI" id="CHEBI:61978"/>
        <dbReference type="EC" id="3.1.3.48"/>
    </reaction>
</comment>
<evidence type="ECO:0000256" key="5">
    <source>
        <dbReference type="ARBA" id="ARBA00051722"/>
    </source>
</evidence>
<sequence>MIRVLFVCLGNICRSPMAEAIFRDLLKKEALSDKIKMDSAGLGHWHAGMPPHEGTQDVLRQHGISSDGLHARQLQKQDLQDFDYVVAMDQQTISGIERLGADTEETMVARLMDYDADAAEHDIPDPYLTGGFDYTYTLVSEGCRELLSAIRKHHNI</sequence>
<evidence type="ECO:0000256" key="1">
    <source>
        <dbReference type="ARBA" id="ARBA00011063"/>
    </source>
</evidence>
<dbReference type="InterPro" id="IPR050438">
    <property type="entry name" value="LMW_PTPase"/>
</dbReference>
<comment type="caution">
    <text evidence="7">The sequence shown here is derived from an EMBL/GenBank/DDBJ whole genome shotgun (WGS) entry which is preliminary data.</text>
</comment>
<evidence type="ECO:0000313" key="8">
    <source>
        <dbReference type="Proteomes" id="UP001596620"/>
    </source>
</evidence>
<dbReference type="PANTHER" id="PTHR11717">
    <property type="entry name" value="LOW MOLECULAR WEIGHT PROTEIN TYROSINE PHOSPHATASE"/>
    <property type="match status" value="1"/>
</dbReference>